<accession>A0A918VDB9</accession>
<evidence type="ECO:0000313" key="2">
    <source>
        <dbReference type="Proteomes" id="UP000634139"/>
    </source>
</evidence>
<evidence type="ECO:0008006" key="3">
    <source>
        <dbReference type="Google" id="ProtNLM"/>
    </source>
</evidence>
<gene>
    <name evidence="1" type="ORF">GCM10011617_07230</name>
</gene>
<dbReference type="AlphaFoldDB" id="A0A918VDB9"/>
<dbReference type="EMBL" id="BMZD01000002">
    <property type="protein sequence ID" value="GGZ90745.1"/>
    <property type="molecule type" value="Genomic_DNA"/>
</dbReference>
<proteinExistence type="predicted"/>
<reference evidence="1" key="1">
    <citation type="journal article" date="2014" name="Int. J. Syst. Evol. Microbiol.">
        <title>Complete genome sequence of Corynebacterium casei LMG S-19264T (=DSM 44701T), isolated from a smear-ripened cheese.</title>
        <authorList>
            <consortium name="US DOE Joint Genome Institute (JGI-PGF)"/>
            <person name="Walter F."/>
            <person name="Albersmeier A."/>
            <person name="Kalinowski J."/>
            <person name="Ruckert C."/>
        </authorList>
    </citation>
    <scope>NUCLEOTIDE SEQUENCE</scope>
    <source>
        <strain evidence="1">KCTC 32422</strain>
    </source>
</reference>
<protein>
    <recommendedName>
        <fullName evidence="3">Cytochrome C biosynthesis protein</fullName>
    </recommendedName>
</protein>
<reference evidence="1" key="2">
    <citation type="submission" date="2020-09" db="EMBL/GenBank/DDBJ databases">
        <authorList>
            <person name="Sun Q."/>
            <person name="Kim S."/>
        </authorList>
    </citation>
    <scope>NUCLEOTIDE SEQUENCE</scope>
    <source>
        <strain evidence="1">KCTC 32422</strain>
    </source>
</reference>
<comment type="caution">
    <text evidence="1">The sequence shown here is derived from an EMBL/GenBank/DDBJ whole genome shotgun (WGS) entry which is preliminary data.</text>
</comment>
<dbReference type="Pfam" id="PF13428">
    <property type="entry name" value="TPR_14"/>
    <property type="match status" value="1"/>
</dbReference>
<keyword evidence="2" id="KW-1185">Reference proteome</keyword>
<organism evidence="1 2">
    <name type="scientific">Novosphingobium arvoryzae</name>
    <dbReference type="NCBI Taxonomy" id="1256514"/>
    <lineage>
        <taxon>Bacteria</taxon>
        <taxon>Pseudomonadati</taxon>
        <taxon>Pseudomonadota</taxon>
        <taxon>Alphaproteobacteria</taxon>
        <taxon>Sphingomonadales</taxon>
        <taxon>Sphingomonadaceae</taxon>
        <taxon>Novosphingobium</taxon>
    </lineage>
</organism>
<dbReference type="SUPFAM" id="SSF48452">
    <property type="entry name" value="TPR-like"/>
    <property type="match status" value="1"/>
</dbReference>
<evidence type="ECO:0000313" key="1">
    <source>
        <dbReference type="EMBL" id="GGZ90745.1"/>
    </source>
</evidence>
<dbReference type="RefSeq" id="WP_189539077.1">
    <property type="nucleotide sequence ID" value="NZ_BMZD01000002.1"/>
</dbReference>
<name>A0A918VDB9_9SPHN</name>
<dbReference type="InterPro" id="IPR011990">
    <property type="entry name" value="TPR-like_helical_dom_sf"/>
</dbReference>
<dbReference type="Proteomes" id="UP000634139">
    <property type="component" value="Unassembled WGS sequence"/>
</dbReference>
<dbReference type="Gene3D" id="1.25.40.10">
    <property type="entry name" value="Tetratricopeptide repeat domain"/>
    <property type="match status" value="1"/>
</dbReference>
<sequence length="219" mass="22814">MGWVLVGALAVASFAALAWLFKAPRKGWEAIGAALMLGIAGYALQGSPAQPGAPKEAAVQTREGAAALVAARQELARDGGANSSSWVMISDALARNGQYSDAAGVVLGAVEKDPKNADAWLALGNYLMGHTEGVLSPAALYAYRRAAEADPLHPGPGFFMGLALAQNGRLAEGRAMWADLLARAPKDAPWRADLEARLKRLDAFIAAQDGQPATAMPPR</sequence>